<dbReference type="KEGG" id="aali:118459891"/>
<protein>
    <submittedName>
        <fullName evidence="1">Uncharacterized protein</fullName>
    </submittedName>
</protein>
<dbReference type="OrthoDB" id="7740932at2759"/>
<sequence length="422" mass="48789">MLLGKVSLALEWLREQFNAVWYMHEDRSYFHFLRPFQLLTGIPSTFGTQSTKGRLLTYITLVVLNLCSIGHKLNYVQYQTSAVGSISVQLGCFIVNLAAIAQMISYAAHYADFQQLVLFLNERSFARDHPLAWRIRTRWYRWGNFFLVGPQLSILIIKVKEFSMEDSFSKMLMLEVRGKIVDNVFIQKLYSLYATVPALAWVLGCSIIYAATVGLLAEMELLATCLEELDVTVADRLAHLSVVGSFGSRNRNYTALFWKVYREELNMCAKRHSEIFTILSILQQMTSVVFLQFHFVATTVVLSGWYASLIDNNFENNLVIIMFVTILLLLYIIFCLLVEKIQDMNVNIGVQLYGTRWMLQMHHSNEFHHEYRSAVLMILLLLGRSQQRIRFTCGSYGEISMVKFTEFINLIYSFMTFLLSIN</sequence>
<dbReference type="STRING" id="7167.A0A182FZN6"/>
<dbReference type="Proteomes" id="UP000069272">
    <property type="component" value="Chromosome 2R"/>
</dbReference>
<reference evidence="1 2" key="1">
    <citation type="journal article" date="2017" name="G3 (Bethesda)">
        <title>The Physical Genome Mapping of Anopheles albimanus Corrected Scaffold Misassemblies and Identified Interarm Rearrangements in Genus Anopheles.</title>
        <authorList>
            <person name="Artemov G.N."/>
            <person name="Peery A.N."/>
            <person name="Jiang X."/>
            <person name="Tu Z."/>
            <person name="Stegniy V.N."/>
            <person name="Sharakhova M.V."/>
            <person name="Sharakhov I.V."/>
        </authorList>
    </citation>
    <scope>NUCLEOTIDE SEQUENCE [LARGE SCALE GENOMIC DNA]</scope>
    <source>
        <strain evidence="1 2">ALBI9_A</strain>
    </source>
</reference>
<reference evidence="1" key="2">
    <citation type="submission" date="2022-08" db="UniProtKB">
        <authorList>
            <consortium name="EnsemblMetazoa"/>
        </authorList>
    </citation>
    <scope>IDENTIFICATION</scope>
    <source>
        <strain evidence="1">STECLA/ALBI9_A</strain>
    </source>
</reference>
<dbReference type="VEuPathDB" id="VectorBase:AALB015475"/>
<dbReference type="RefSeq" id="XP_035779584.1">
    <property type="nucleotide sequence ID" value="XM_035923691.1"/>
</dbReference>
<name>A0A182FZN6_ANOAL</name>
<evidence type="ECO:0000313" key="2">
    <source>
        <dbReference type="Proteomes" id="UP000069272"/>
    </source>
</evidence>
<dbReference type="VEuPathDB" id="VectorBase:AALB20_032948"/>
<dbReference type="GeneID" id="118459891"/>
<keyword evidence="2" id="KW-1185">Reference proteome</keyword>
<dbReference type="EnsemblMetazoa" id="AALB015475-RA">
    <property type="protein sequence ID" value="AALB015475-PA"/>
    <property type="gene ID" value="AALB015475"/>
</dbReference>
<evidence type="ECO:0000313" key="1">
    <source>
        <dbReference type="EnsemblMetazoa" id="AALB015475-PA"/>
    </source>
</evidence>
<organism evidence="1 2">
    <name type="scientific">Anopheles albimanus</name>
    <name type="common">New world malaria mosquito</name>
    <dbReference type="NCBI Taxonomy" id="7167"/>
    <lineage>
        <taxon>Eukaryota</taxon>
        <taxon>Metazoa</taxon>
        <taxon>Ecdysozoa</taxon>
        <taxon>Arthropoda</taxon>
        <taxon>Hexapoda</taxon>
        <taxon>Insecta</taxon>
        <taxon>Pterygota</taxon>
        <taxon>Neoptera</taxon>
        <taxon>Endopterygota</taxon>
        <taxon>Diptera</taxon>
        <taxon>Nematocera</taxon>
        <taxon>Culicoidea</taxon>
        <taxon>Culicidae</taxon>
        <taxon>Anophelinae</taxon>
        <taxon>Anopheles</taxon>
    </lineage>
</organism>
<dbReference type="AlphaFoldDB" id="A0A182FZN6"/>
<proteinExistence type="predicted"/>
<accession>A0A182FZN6</accession>